<evidence type="ECO:0000313" key="2">
    <source>
        <dbReference type="Proteomes" id="UP001060085"/>
    </source>
</evidence>
<evidence type="ECO:0000313" key="1">
    <source>
        <dbReference type="EMBL" id="KAI5656688.1"/>
    </source>
</evidence>
<name>A0ACC0A9K8_CATRO</name>
<comment type="caution">
    <text evidence="1">The sequence shown here is derived from an EMBL/GenBank/DDBJ whole genome shotgun (WGS) entry which is preliminary data.</text>
</comment>
<protein>
    <submittedName>
        <fullName evidence="1">Uncharacterized protein</fullName>
    </submittedName>
</protein>
<keyword evidence="2" id="KW-1185">Reference proteome</keyword>
<accession>A0ACC0A9K8</accession>
<dbReference type="EMBL" id="CM044706">
    <property type="protein sequence ID" value="KAI5656688.1"/>
    <property type="molecule type" value="Genomic_DNA"/>
</dbReference>
<sequence length="582" mass="64619">MILQSSIPISMLGLRRLSSTVPRNITSKFVPLRHSLTSFAIRPRFSKIRAFGVAAVAAESTKCGDTFFAEESISWASLGVSDGLARALSEIGLHRPSLVQAACIPQILSGVDTVIAAETGSGKTHGYLVPLFDRLCRNSDNSEKTLPDEALSKSHRTSLVLCPNVMLCEQVVRMANCLCNENGEPLLNVAAICGRQGWPVREPDIIVSTPVTLLNYLYAIDLDRHKRSNFIRGVKYVVFDEADLLLCGSFQNQVIRLINMLRFDEKQLSRLEASDAGNPSASDQNFQEASDGEDEEDLASDGEDAEDLAVDSILESNENIENNGNFEVLESKEQLVRRKDWKRVRKHYKRSKQYIFVAATLPINGKKTAGGVLKQLFPDACWFNGNYVHRHNPRLEQRWFEVTVDTQVDTLITAVKNGLNLSPNSSSEIVRTMVFANTVEAVEAVANILTGAGIDCFCYHSNCSLEDRTKNLLEFQQKGGVFVCTDAAARGLDVPNVSHVIQAEFATSAVDFLHRVGRTARAGQRGLVTSLYKQSNRDLVAAIRQAEKQGQPVEKAFSRKRSFRNKLKKRVKSFMPELSEKF</sequence>
<organism evidence="1 2">
    <name type="scientific">Catharanthus roseus</name>
    <name type="common">Madagascar periwinkle</name>
    <name type="synonym">Vinca rosea</name>
    <dbReference type="NCBI Taxonomy" id="4058"/>
    <lineage>
        <taxon>Eukaryota</taxon>
        <taxon>Viridiplantae</taxon>
        <taxon>Streptophyta</taxon>
        <taxon>Embryophyta</taxon>
        <taxon>Tracheophyta</taxon>
        <taxon>Spermatophyta</taxon>
        <taxon>Magnoliopsida</taxon>
        <taxon>eudicotyledons</taxon>
        <taxon>Gunneridae</taxon>
        <taxon>Pentapetalae</taxon>
        <taxon>asterids</taxon>
        <taxon>lamiids</taxon>
        <taxon>Gentianales</taxon>
        <taxon>Apocynaceae</taxon>
        <taxon>Rauvolfioideae</taxon>
        <taxon>Vinceae</taxon>
        <taxon>Catharanthinae</taxon>
        <taxon>Catharanthus</taxon>
    </lineage>
</organism>
<gene>
    <name evidence="1" type="ORF">M9H77_25481</name>
</gene>
<reference evidence="2" key="1">
    <citation type="journal article" date="2023" name="Nat. Plants">
        <title>Single-cell RNA sequencing provides a high-resolution roadmap for understanding the multicellular compartmentation of specialized metabolism.</title>
        <authorList>
            <person name="Sun S."/>
            <person name="Shen X."/>
            <person name="Li Y."/>
            <person name="Li Y."/>
            <person name="Wang S."/>
            <person name="Li R."/>
            <person name="Zhang H."/>
            <person name="Shen G."/>
            <person name="Guo B."/>
            <person name="Wei J."/>
            <person name="Xu J."/>
            <person name="St-Pierre B."/>
            <person name="Chen S."/>
            <person name="Sun C."/>
        </authorList>
    </citation>
    <scope>NUCLEOTIDE SEQUENCE [LARGE SCALE GENOMIC DNA]</scope>
</reference>
<proteinExistence type="predicted"/>
<dbReference type="Proteomes" id="UP001060085">
    <property type="component" value="Linkage Group LG06"/>
</dbReference>